<evidence type="ECO:0000256" key="1">
    <source>
        <dbReference type="SAM" id="Phobius"/>
    </source>
</evidence>
<evidence type="ECO:0000313" key="4">
    <source>
        <dbReference type="Proteomes" id="UP000800040"/>
    </source>
</evidence>
<dbReference type="Proteomes" id="UP000800040">
    <property type="component" value="Unassembled WGS sequence"/>
</dbReference>
<proteinExistence type="predicted"/>
<name>A0A6A5KWG0_9PLEO</name>
<protein>
    <submittedName>
        <fullName evidence="3">Uncharacterized protein</fullName>
    </submittedName>
</protein>
<dbReference type="OrthoDB" id="5322539at2759"/>
<evidence type="ECO:0000256" key="2">
    <source>
        <dbReference type="SAM" id="SignalP"/>
    </source>
</evidence>
<keyword evidence="2" id="KW-0732">Signal</keyword>
<keyword evidence="1" id="KW-1133">Transmembrane helix</keyword>
<sequence length="456" mass="51292">MAFFAWSLLLPPFFTPATLFIYESTKVEETTALMPYPSIANTSEAHRFTWSPPTQRGTTQYLNDTRRTFTGPRTILGLLATATSSLGEIPPLDLPYNNSAYSVKFYAPIVRCEDANNTEQQRMDTFLREEMANTKDSRVETHNAYYSFVPTYNSTGDLDAVWHPRHQMASRPLNELWMTFLRPTINDHGKRIKPRHYQICRPHNASYHLNISQLNGFQQVSGNYSTGAAIPFPQDDPDQVSNMTQHAYTAFMLALSDQLVGKLACLDLDAYFELDEEMELYKGQNESQIFDLSDQRLRDKGLARNRTLDVLIEELSFNTSVALMHNRLLTSMINTTVKLTDNVNRYDYKPLGLFIPYALANMFAFVCIVLGVVSYIRDGVMPGKKVQDFVYAARSPEFHSHPSLGSRNPSLGAALGADGVMEMRVGAGDDGRARSWRSVRWSGDARRGEGGGGANV</sequence>
<keyword evidence="4" id="KW-1185">Reference proteome</keyword>
<gene>
    <name evidence="3" type="ORF">BDW02DRAFT_594079</name>
</gene>
<accession>A0A6A5KWG0</accession>
<evidence type="ECO:0000313" key="3">
    <source>
        <dbReference type="EMBL" id="KAF1839004.1"/>
    </source>
</evidence>
<keyword evidence="1" id="KW-0472">Membrane</keyword>
<organism evidence="3 4">
    <name type="scientific">Decorospora gaudefroyi</name>
    <dbReference type="NCBI Taxonomy" id="184978"/>
    <lineage>
        <taxon>Eukaryota</taxon>
        <taxon>Fungi</taxon>
        <taxon>Dikarya</taxon>
        <taxon>Ascomycota</taxon>
        <taxon>Pezizomycotina</taxon>
        <taxon>Dothideomycetes</taxon>
        <taxon>Pleosporomycetidae</taxon>
        <taxon>Pleosporales</taxon>
        <taxon>Pleosporineae</taxon>
        <taxon>Pleosporaceae</taxon>
        <taxon>Decorospora</taxon>
    </lineage>
</organism>
<keyword evidence="1" id="KW-0812">Transmembrane</keyword>
<dbReference type="EMBL" id="ML975247">
    <property type="protein sequence ID" value="KAF1839004.1"/>
    <property type="molecule type" value="Genomic_DNA"/>
</dbReference>
<dbReference type="PANTHER" id="PTHR35041:SF3">
    <property type="entry name" value="FORMYLMETHIONINE DEFORMYLASE-LIKE PROTEIN"/>
    <property type="match status" value="1"/>
</dbReference>
<reference evidence="3" key="1">
    <citation type="submission" date="2020-01" db="EMBL/GenBank/DDBJ databases">
        <authorList>
            <consortium name="DOE Joint Genome Institute"/>
            <person name="Haridas S."/>
            <person name="Albert R."/>
            <person name="Binder M."/>
            <person name="Bloem J."/>
            <person name="Labutti K."/>
            <person name="Salamov A."/>
            <person name="Andreopoulos B."/>
            <person name="Baker S.E."/>
            <person name="Barry K."/>
            <person name="Bills G."/>
            <person name="Bluhm B.H."/>
            <person name="Cannon C."/>
            <person name="Castanera R."/>
            <person name="Culley D.E."/>
            <person name="Daum C."/>
            <person name="Ezra D."/>
            <person name="Gonzalez J.B."/>
            <person name="Henrissat B."/>
            <person name="Kuo A."/>
            <person name="Liang C."/>
            <person name="Lipzen A."/>
            <person name="Lutzoni F."/>
            <person name="Magnuson J."/>
            <person name="Mondo S."/>
            <person name="Nolan M."/>
            <person name="Ohm R."/>
            <person name="Pangilinan J."/>
            <person name="Park H.-J."/>
            <person name="Ramirez L."/>
            <person name="Alfaro M."/>
            <person name="Sun H."/>
            <person name="Tritt A."/>
            <person name="Yoshinaga Y."/>
            <person name="Zwiers L.-H."/>
            <person name="Turgeon B.G."/>
            <person name="Goodwin S.B."/>
            <person name="Spatafora J.W."/>
            <person name="Crous P.W."/>
            <person name="Grigoriev I.V."/>
        </authorList>
    </citation>
    <scope>NUCLEOTIDE SEQUENCE</scope>
    <source>
        <strain evidence="3">P77</strain>
    </source>
</reference>
<dbReference type="PANTHER" id="PTHR35041">
    <property type="entry name" value="MEDIATOR OF RNA POLYMERASE II TRANSCRIPTION SUBUNIT 1"/>
    <property type="match status" value="1"/>
</dbReference>
<dbReference type="AlphaFoldDB" id="A0A6A5KWG0"/>
<feature type="transmembrane region" description="Helical" evidence="1">
    <location>
        <begin position="354"/>
        <end position="376"/>
    </location>
</feature>
<feature type="chain" id="PRO_5025589170" evidence="2">
    <location>
        <begin position="20"/>
        <end position="456"/>
    </location>
</feature>
<feature type="signal peptide" evidence="2">
    <location>
        <begin position="1"/>
        <end position="19"/>
    </location>
</feature>